<reference evidence="16" key="1">
    <citation type="submission" date="2022-01" db="EMBL/GenBank/DDBJ databases">
        <authorList>
            <person name="Braso-Vives M."/>
        </authorList>
    </citation>
    <scope>NUCLEOTIDE SEQUENCE</scope>
</reference>
<dbReference type="GO" id="GO:0006310">
    <property type="term" value="P:DNA recombination"/>
    <property type="evidence" value="ECO:0007669"/>
    <property type="project" value="UniProtKB-KW"/>
</dbReference>
<dbReference type="SMART" id="SM00559">
    <property type="entry name" value="Ku78"/>
    <property type="match status" value="1"/>
</dbReference>
<dbReference type="SUPFAM" id="SSF53300">
    <property type="entry name" value="vWA-like"/>
    <property type="match status" value="1"/>
</dbReference>
<dbReference type="GO" id="GO:0005524">
    <property type="term" value="F:ATP binding"/>
    <property type="evidence" value="ECO:0007669"/>
    <property type="project" value="UniProtKB-UniRule"/>
</dbReference>
<dbReference type="InterPro" id="IPR036494">
    <property type="entry name" value="Ku_C_sf"/>
</dbReference>
<keyword evidence="8" id="KW-0832">Ubl conjugation</keyword>
<dbReference type="InterPro" id="IPR016194">
    <property type="entry name" value="SPOC-like_C_dom_sf"/>
</dbReference>
<dbReference type="Gene3D" id="2.40.290.10">
    <property type="match status" value="1"/>
</dbReference>
<dbReference type="PANTHER" id="PTHR12604">
    <property type="entry name" value="KU AUTOANTIGEN DNA HELICASE"/>
    <property type="match status" value="1"/>
</dbReference>
<dbReference type="FunFam" id="1.25.40.240:FF:000001">
    <property type="entry name" value="X-ray repair cross-complementing protein 5"/>
    <property type="match status" value="1"/>
</dbReference>
<feature type="compositionally biased region" description="Acidic residues" evidence="14">
    <location>
        <begin position="707"/>
        <end position="724"/>
    </location>
</feature>
<evidence type="ECO:0000256" key="5">
    <source>
        <dbReference type="ARBA" id="ARBA00022801"/>
    </source>
</evidence>
<dbReference type="EMBL" id="OV696701">
    <property type="protein sequence ID" value="CAH1247354.1"/>
    <property type="molecule type" value="Genomic_DNA"/>
</dbReference>
<dbReference type="SUPFAM" id="SSF100939">
    <property type="entry name" value="SPOC domain-like"/>
    <property type="match status" value="1"/>
</dbReference>
<dbReference type="GO" id="GO:0003690">
    <property type="term" value="F:double-stranded DNA binding"/>
    <property type="evidence" value="ECO:0007669"/>
    <property type="project" value="TreeGrafter"/>
</dbReference>
<evidence type="ECO:0000256" key="13">
    <source>
        <dbReference type="PIRNR" id="PIRNR016570"/>
    </source>
</evidence>
<dbReference type="InterPro" id="IPR036465">
    <property type="entry name" value="vWFA_dom_sf"/>
</dbReference>
<keyword evidence="11 13" id="KW-0234">DNA repair</keyword>
<evidence type="ECO:0000256" key="8">
    <source>
        <dbReference type="ARBA" id="ARBA00022843"/>
    </source>
</evidence>
<dbReference type="AlphaFoldDB" id="A0A8J9Z5I7"/>
<dbReference type="Pfam" id="PF02735">
    <property type="entry name" value="Ku"/>
    <property type="match status" value="1"/>
</dbReference>
<evidence type="ECO:0000256" key="2">
    <source>
        <dbReference type="ARBA" id="ARBA00007726"/>
    </source>
</evidence>
<dbReference type="SUPFAM" id="SSF101420">
    <property type="entry name" value="C-terminal domain of Ku80"/>
    <property type="match status" value="1"/>
</dbReference>
<evidence type="ECO:0000256" key="1">
    <source>
        <dbReference type="ARBA" id="ARBA00004123"/>
    </source>
</evidence>
<dbReference type="FunFam" id="2.40.290.10:FF:000005">
    <property type="entry name" value="X-ray repair cross-complementing protein 5"/>
    <property type="match status" value="1"/>
</dbReference>
<comment type="subcellular location">
    <subcellularLocation>
        <location evidence="1 13">Nucleus</location>
    </subcellularLocation>
</comment>
<evidence type="ECO:0000256" key="14">
    <source>
        <dbReference type="SAM" id="MobiDB-lite"/>
    </source>
</evidence>
<dbReference type="Gene3D" id="1.10.1600.10">
    <property type="match status" value="1"/>
</dbReference>
<dbReference type="Pfam" id="PF03730">
    <property type="entry name" value="Ku_C"/>
    <property type="match status" value="1"/>
</dbReference>
<keyword evidence="9 13" id="KW-0238">DNA-binding</keyword>
<keyword evidence="7 13" id="KW-0067">ATP-binding</keyword>
<dbReference type="Proteomes" id="UP000838412">
    <property type="component" value="Chromosome 16"/>
</dbReference>
<feature type="region of interest" description="Disordered" evidence="14">
    <location>
        <begin position="680"/>
        <end position="724"/>
    </location>
</feature>
<dbReference type="InterPro" id="IPR006164">
    <property type="entry name" value="DNA_bd_Ku70/Ku80"/>
</dbReference>
<evidence type="ECO:0000313" key="16">
    <source>
        <dbReference type="EMBL" id="CAH1247354.1"/>
    </source>
</evidence>
<feature type="compositionally biased region" description="Basic and acidic residues" evidence="14">
    <location>
        <begin position="690"/>
        <end position="700"/>
    </location>
</feature>
<keyword evidence="3 13" id="KW-0547">Nucleotide-binding</keyword>
<dbReference type="Gene3D" id="3.40.50.410">
    <property type="entry name" value="von Willebrand factor, type A domain"/>
    <property type="match status" value="1"/>
</dbReference>
<dbReference type="CDD" id="cd00873">
    <property type="entry name" value="KU80"/>
    <property type="match status" value="1"/>
</dbReference>
<evidence type="ECO:0000256" key="10">
    <source>
        <dbReference type="ARBA" id="ARBA00023172"/>
    </source>
</evidence>
<dbReference type="InterPro" id="IPR005160">
    <property type="entry name" value="Ku_C"/>
</dbReference>
<dbReference type="PIRSF" id="PIRSF016570">
    <property type="entry name" value="Ku80"/>
    <property type="match status" value="1"/>
</dbReference>
<dbReference type="GO" id="GO:0003678">
    <property type="term" value="F:DNA helicase activity"/>
    <property type="evidence" value="ECO:0007669"/>
    <property type="project" value="UniProtKB-EC"/>
</dbReference>
<dbReference type="GO" id="GO:0043564">
    <property type="term" value="C:Ku70:Ku80 complex"/>
    <property type="evidence" value="ECO:0007669"/>
    <property type="project" value="InterPro"/>
</dbReference>
<comment type="function">
    <text evidence="13">Single-stranded DNA-dependent ATP-dependent helicase.</text>
</comment>
<dbReference type="GO" id="GO:0006303">
    <property type="term" value="P:double-strand break repair via nonhomologous end joining"/>
    <property type="evidence" value="ECO:0007669"/>
    <property type="project" value="InterPro"/>
</dbReference>
<feature type="region of interest" description="Disordered" evidence="14">
    <location>
        <begin position="171"/>
        <end position="197"/>
    </location>
</feature>
<dbReference type="OrthoDB" id="30826at2759"/>
<organism evidence="16 17">
    <name type="scientific">Branchiostoma lanceolatum</name>
    <name type="common">Common lancelet</name>
    <name type="synonym">Amphioxus lanceolatum</name>
    <dbReference type="NCBI Taxonomy" id="7740"/>
    <lineage>
        <taxon>Eukaryota</taxon>
        <taxon>Metazoa</taxon>
        <taxon>Chordata</taxon>
        <taxon>Cephalochordata</taxon>
        <taxon>Leptocardii</taxon>
        <taxon>Amphioxiformes</taxon>
        <taxon>Branchiostomatidae</taxon>
        <taxon>Branchiostoma</taxon>
    </lineage>
</organism>
<name>A0A8J9Z5I7_BRALA</name>
<dbReference type="FunFam" id="1.10.1600.10:FF:000002">
    <property type="entry name" value="X-ray repair cross-complementing protein 5"/>
    <property type="match status" value="1"/>
</dbReference>
<keyword evidence="10 13" id="KW-0233">DNA recombination</keyword>
<keyword evidence="4 13" id="KW-0227">DNA damage</keyword>
<keyword evidence="12 13" id="KW-0539">Nucleus</keyword>
<dbReference type="GO" id="GO:0005737">
    <property type="term" value="C:cytoplasm"/>
    <property type="evidence" value="ECO:0007669"/>
    <property type="project" value="UniProtKB-ARBA"/>
</dbReference>
<dbReference type="InterPro" id="IPR005161">
    <property type="entry name" value="Ku_N"/>
</dbReference>
<dbReference type="Gene3D" id="1.25.40.240">
    <property type="entry name" value="Ku, C-terminal domain"/>
    <property type="match status" value="1"/>
</dbReference>
<dbReference type="InterPro" id="IPR024193">
    <property type="entry name" value="Ku80"/>
</dbReference>
<feature type="compositionally biased region" description="Polar residues" evidence="14">
    <location>
        <begin position="680"/>
        <end position="689"/>
    </location>
</feature>
<dbReference type="Pfam" id="PF08785">
    <property type="entry name" value="Ku_PK_bind"/>
    <property type="match status" value="1"/>
</dbReference>
<feature type="domain" description="Ku" evidence="15">
    <location>
        <begin position="288"/>
        <end position="427"/>
    </location>
</feature>
<comment type="catalytic activity">
    <reaction evidence="13">
        <text>ATP + H2O = ADP + phosphate + H(+)</text>
        <dbReference type="Rhea" id="RHEA:13065"/>
        <dbReference type="ChEBI" id="CHEBI:15377"/>
        <dbReference type="ChEBI" id="CHEBI:15378"/>
        <dbReference type="ChEBI" id="CHEBI:30616"/>
        <dbReference type="ChEBI" id="CHEBI:43474"/>
        <dbReference type="ChEBI" id="CHEBI:456216"/>
        <dbReference type="EC" id="3.6.4.12"/>
    </reaction>
</comment>
<dbReference type="PANTHER" id="PTHR12604:SF4">
    <property type="entry name" value="X-RAY REPAIR CROSS-COMPLEMENTING PROTEIN 5"/>
    <property type="match status" value="1"/>
</dbReference>
<accession>A0A8J9Z5I7</accession>
<dbReference type="GO" id="GO:0042162">
    <property type="term" value="F:telomeric DNA binding"/>
    <property type="evidence" value="ECO:0007669"/>
    <property type="project" value="InterPro"/>
</dbReference>
<evidence type="ECO:0000256" key="9">
    <source>
        <dbReference type="ARBA" id="ARBA00023125"/>
    </source>
</evidence>
<dbReference type="Pfam" id="PF03731">
    <property type="entry name" value="Ku_N"/>
    <property type="match status" value="1"/>
</dbReference>
<evidence type="ECO:0000259" key="15">
    <source>
        <dbReference type="SMART" id="SM00559"/>
    </source>
</evidence>
<keyword evidence="17" id="KW-1185">Reference proteome</keyword>
<protein>
    <recommendedName>
        <fullName evidence="13">ATP-dependent DNA helicase II subunit 2</fullName>
        <ecNumber evidence="13">3.6.4.12</ecNumber>
    </recommendedName>
</protein>
<keyword evidence="5 13" id="KW-0378">Hydrolase</keyword>
<keyword evidence="6 13" id="KW-0347">Helicase</keyword>
<gene>
    <name evidence="16" type="primary">XRCC5</name>
    <name evidence="16" type="ORF">BLAG_LOCUS9048</name>
</gene>
<sequence>MAGSPKEAMVLVVDVGPLMAQAPPGHVTPLENAKDAISMLLQRKMFSQSKDEVALILLGTQETANELAGTDEESYLNITVARPLGQPDFDLLEFVKNDIVPGPVSADFVDAIVVALDLVRNQTMGKKFETKRIVLFSNLAGEFTDDQLEGVINGMKALECEFNLIGLSLDDDDEDGGAPDQNGAGPPRKAPTPQQRAGAALIRHVIQEVDGVAYSESEALQMLSFFQKRNVRAAPWKVMLEVGTNLKIPVRGFIRVKECKPNSFKKVHARTLSKEDIHTTHEHRLNDDEETPVESTIDGYRYGNTIVPFSTDDENQMKFKTDAKCFDVLGFTRADNVKRQYYMGDSVRCFVAEEGDEPAAVALSAFIHALYETNMVAIVRYVYNKNSAPKVAFLSPHIKPNYECLLCILLPFMEDMRKYTFSSLHPNNKNLPSDDQLSAVDNLIDNMNLVMPEKDEDGKQQQYLKPKLTFNPHLQRLYQCLSARALNPDDPQLPPPNQTILNYLHPQQDLLAQSAPCVDRLRAAFPLEVVTKKKEETTAQNIFGAGDEAEPAAKKPRLDADAGGDGGLTMAGLARGPVTEVGSVRPLEDFRAMVSRKDDDKFMEAAAQLQKRIEEIVMESFGDQFYSKAMECLQALRKESAKLGEPDQFNTFLRGFKEMLFNKGRKDFWDSMVRERVTLISSEESPETSASKEEAEKFLEAAKQTTEEPEEMEEAEAEDLLAMM</sequence>
<dbReference type="GO" id="GO:0016787">
    <property type="term" value="F:hydrolase activity"/>
    <property type="evidence" value="ECO:0007669"/>
    <property type="project" value="UniProtKB-KW"/>
</dbReference>
<evidence type="ECO:0000256" key="12">
    <source>
        <dbReference type="ARBA" id="ARBA00023242"/>
    </source>
</evidence>
<evidence type="ECO:0000256" key="4">
    <source>
        <dbReference type="ARBA" id="ARBA00022763"/>
    </source>
</evidence>
<dbReference type="GO" id="GO:0000723">
    <property type="term" value="P:telomere maintenance"/>
    <property type="evidence" value="ECO:0007669"/>
    <property type="project" value="InterPro"/>
</dbReference>
<evidence type="ECO:0000256" key="3">
    <source>
        <dbReference type="ARBA" id="ARBA00022741"/>
    </source>
</evidence>
<evidence type="ECO:0000313" key="17">
    <source>
        <dbReference type="Proteomes" id="UP000838412"/>
    </source>
</evidence>
<evidence type="ECO:0000256" key="6">
    <source>
        <dbReference type="ARBA" id="ARBA00022806"/>
    </source>
</evidence>
<evidence type="ECO:0000256" key="11">
    <source>
        <dbReference type="ARBA" id="ARBA00023204"/>
    </source>
</evidence>
<comment type="similarity">
    <text evidence="2 13">Belongs to the ku80 family.</text>
</comment>
<evidence type="ECO:0000256" key="7">
    <source>
        <dbReference type="ARBA" id="ARBA00022840"/>
    </source>
</evidence>
<proteinExistence type="inferred from homology"/>
<dbReference type="GO" id="GO:0003684">
    <property type="term" value="F:damaged DNA binding"/>
    <property type="evidence" value="ECO:0007669"/>
    <property type="project" value="InterPro"/>
</dbReference>
<dbReference type="InterPro" id="IPR014893">
    <property type="entry name" value="Ku_PK_bind"/>
</dbReference>
<dbReference type="EC" id="3.6.4.12" evidence="13"/>